<evidence type="ECO:0000256" key="3">
    <source>
        <dbReference type="ARBA" id="ARBA00023163"/>
    </source>
</evidence>
<dbReference type="PANTHER" id="PTHR47894:SF1">
    <property type="entry name" value="HTH-TYPE TRANSCRIPTIONAL REGULATOR VQSM"/>
    <property type="match status" value="1"/>
</dbReference>
<dbReference type="Proteomes" id="UP000677126">
    <property type="component" value="Chromosome"/>
</dbReference>
<dbReference type="Pfam" id="PF12833">
    <property type="entry name" value="HTH_18"/>
    <property type="match status" value="1"/>
</dbReference>
<evidence type="ECO:0000256" key="2">
    <source>
        <dbReference type="ARBA" id="ARBA00023125"/>
    </source>
</evidence>
<proteinExistence type="predicted"/>
<organism evidence="5 6">
    <name type="scientific">Novosphingobium decolorationis</name>
    <dbReference type="NCBI Taxonomy" id="2698673"/>
    <lineage>
        <taxon>Bacteria</taxon>
        <taxon>Pseudomonadati</taxon>
        <taxon>Pseudomonadota</taxon>
        <taxon>Alphaproteobacteria</taxon>
        <taxon>Sphingomonadales</taxon>
        <taxon>Sphingomonadaceae</taxon>
        <taxon>Novosphingobium</taxon>
    </lineage>
</organism>
<dbReference type="RefSeq" id="WP_213502073.1">
    <property type="nucleotide sequence ID" value="NZ_CP054856.1"/>
</dbReference>
<evidence type="ECO:0000313" key="6">
    <source>
        <dbReference type="Proteomes" id="UP000677126"/>
    </source>
</evidence>
<dbReference type="InterPro" id="IPR020449">
    <property type="entry name" value="Tscrpt_reg_AraC-type_HTH"/>
</dbReference>
<dbReference type="Gene3D" id="1.10.10.60">
    <property type="entry name" value="Homeodomain-like"/>
    <property type="match status" value="1"/>
</dbReference>
<dbReference type="PANTHER" id="PTHR47894">
    <property type="entry name" value="HTH-TYPE TRANSCRIPTIONAL REGULATOR GADX"/>
    <property type="match status" value="1"/>
</dbReference>
<reference evidence="5 6" key="1">
    <citation type="journal article" date="2021" name="Int. J. Syst. Evol. Microbiol.">
        <title>Novosphingobium decolorationis sp. nov., an aniline blue-decolourizing bacterium isolated from East Pacific sediment.</title>
        <authorList>
            <person name="Chen X."/>
            <person name="Dong B."/>
            <person name="Chen T."/>
            <person name="Ren N."/>
            <person name="Wang J."/>
            <person name="Xu Y."/>
            <person name="Yang J."/>
            <person name="Zhu S."/>
            <person name="Chen J."/>
        </authorList>
    </citation>
    <scope>NUCLEOTIDE SEQUENCE [LARGE SCALE GENOMIC DNA]</scope>
    <source>
        <strain evidence="5 6">502str22</strain>
    </source>
</reference>
<dbReference type="InterPro" id="IPR018060">
    <property type="entry name" value="HTH_AraC"/>
</dbReference>
<accession>A0ABX8E1F1</accession>
<evidence type="ECO:0000313" key="5">
    <source>
        <dbReference type="EMBL" id="QVM82753.1"/>
    </source>
</evidence>
<keyword evidence="3" id="KW-0804">Transcription</keyword>
<dbReference type="SMART" id="SM00342">
    <property type="entry name" value="HTH_ARAC"/>
    <property type="match status" value="1"/>
</dbReference>
<keyword evidence="6" id="KW-1185">Reference proteome</keyword>
<sequence>MSNRLRASAMDTMDTWGWSGKASETPDGRAVRRICARFVRSLHATLERPAWLLAGTGLERLDELPETIRVGQYITIISNMARHAPDPAYFIDFLEAGVPYFRGGIDLATRYAPDIRSAFAILPRFANERPGIFEHRLSMDARTLTLELDARLALGDARPILTGAPLLFLARVAAANLGHPVHEARIELRHREVPYAARLRAAFRCPVEFAAPRDAITLPRALALCPSVIHDPAVWTQALARCEAEVEPTRPTQGWSARTRGACCDLLTSTGRVPRLEQVAGELGVSARTLIRHLKGEDTRFQALVDALLQERSEALLRENGLAIRSVAEQLGLSDASDFNRRFRRWFGMTPSQYRARANLPATARS</sequence>
<dbReference type="PROSITE" id="PS01124">
    <property type="entry name" value="HTH_ARAC_FAMILY_2"/>
    <property type="match status" value="1"/>
</dbReference>
<evidence type="ECO:0000256" key="1">
    <source>
        <dbReference type="ARBA" id="ARBA00023015"/>
    </source>
</evidence>
<feature type="domain" description="HTH araC/xylS-type" evidence="4">
    <location>
        <begin position="275"/>
        <end position="357"/>
    </location>
</feature>
<evidence type="ECO:0000259" key="4">
    <source>
        <dbReference type="PROSITE" id="PS01124"/>
    </source>
</evidence>
<dbReference type="Pfam" id="PF12625">
    <property type="entry name" value="Arabinose_bd"/>
    <property type="match status" value="1"/>
</dbReference>
<dbReference type="EMBL" id="CP054856">
    <property type="protein sequence ID" value="QVM82753.1"/>
    <property type="molecule type" value="Genomic_DNA"/>
</dbReference>
<gene>
    <name evidence="5" type="ORF">HT578_02680</name>
</gene>
<dbReference type="SUPFAM" id="SSF46689">
    <property type="entry name" value="Homeodomain-like"/>
    <property type="match status" value="1"/>
</dbReference>
<dbReference type="InterPro" id="IPR009057">
    <property type="entry name" value="Homeodomain-like_sf"/>
</dbReference>
<dbReference type="PRINTS" id="PR00032">
    <property type="entry name" value="HTHARAC"/>
</dbReference>
<keyword evidence="2" id="KW-0238">DNA-binding</keyword>
<protein>
    <submittedName>
        <fullName evidence="5">Helix-turn-helix domain-containing protein</fullName>
    </submittedName>
</protein>
<keyword evidence="1" id="KW-0805">Transcription regulation</keyword>
<name>A0ABX8E1F1_9SPHN</name>
<dbReference type="InterPro" id="IPR032687">
    <property type="entry name" value="AraC-type_N"/>
</dbReference>